<feature type="signal peptide" evidence="1">
    <location>
        <begin position="1"/>
        <end position="25"/>
    </location>
</feature>
<evidence type="ECO:0000313" key="3">
    <source>
        <dbReference type="Proteomes" id="UP000186922"/>
    </source>
</evidence>
<keyword evidence="1" id="KW-0732">Signal</keyword>
<proteinExistence type="predicted"/>
<evidence type="ECO:0000256" key="1">
    <source>
        <dbReference type="SAM" id="SignalP"/>
    </source>
</evidence>
<dbReference type="SUPFAM" id="SSF53822">
    <property type="entry name" value="Periplasmic binding protein-like I"/>
    <property type="match status" value="1"/>
</dbReference>
<feature type="chain" id="PRO_5008898971" description="Receptor ligand binding region domain-containing protein" evidence="1">
    <location>
        <begin position="26"/>
        <end position="243"/>
    </location>
</feature>
<dbReference type="EMBL" id="BDGG01000013">
    <property type="protein sequence ID" value="GAV06355.1"/>
    <property type="molecule type" value="Genomic_DNA"/>
</dbReference>
<dbReference type="InterPro" id="IPR028082">
    <property type="entry name" value="Peripla_BP_I"/>
</dbReference>
<reference evidence="2 3" key="1">
    <citation type="journal article" date="2016" name="Nat. Commun.">
        <title>Extremotolerant tardigrade genome and improved radiotolerance of human cultured cells by tardigrade-unique protein.</title>
        <authorList>
            <person name="Hashimoto T."/>
            <person name="Horikawa D.D."/>
            <person name="Saito Y."/>
            <person name="Kuwahara H."/>
            <person name="Kozuka-Hata H."/>
            <person name="Shin-I T."/>
            <person name="Minakuchi Y."/>
            <person name="Ohishi K."/>
            <person name="Motoyama A."/>
            <person name="Aizu T."/>
            <person name="Enomoto A."/>
            <person name="Kondo K."/>
            <person name="Tanaka S."/>
            <person name="Hara Y."/>
            <person name="Koshikawa S."/>
            <person name="Sagara H."/>
            <person name="Miura T."/>
            <person name="Yokobori S."/>
            <person name="Miyagawa K."/>
            <person name="Suzuki Y."/>
            <person name="Kubo T."/>
            <person name="Oyama M."/>
            <person name="Kohara Y."/>
            <person name="Fujiyama A."/>
            <person name="Arakawa K."/>
            <person name="Katayama T."/>
            <person name="Toyoda A."/>
            <person name="Kunieda T."/>
        </authorList>
    </citation>
    <scope>NUCLEOTIDE SEQUENCE [LARGE SCALE GENOMIC DNA]</scope>
    <source>
        <strain evidence="2 3">YOKOZUNA-1</strain>
    </source>
</reference>
<protein>
    <recommendedName>
        <fullName evidence="4">Receptor ligand binding region domain-containing protein</fullName>
    </recommendedName>
</protein>
<evidence type="ECO:0000313" key="2">
    <source>
        <dbReference type="EMBL" id="GAV06355.1"/>
    </source>
</evidence>
<comment type="caution">
    <text evidence="2">The sequence shown here is derived from an EMBL/GenBank/DDBJ whole genome shotgun (WGS) entry which is preliminary data.</text>
</comment>
<accession>A0A1D1VY65</accession>
<dbReference type="AlphaFoldDB" id="A0A1D1VY65"/>
<gene>
    <name evidence="2" type="primary">RvY_16364-1</name>
    <name evidence="2" type="synonym">RvY_16364.1</name>
    <name evidence="2" type="ORF">RvY_16364</name>
</gene>
<name>A0A1D1VY65_RAMVA</name>
<dbReference type="OrthoDB" id="10619047at2759"/>
<organism evidence="2 3">
    <name type="scientific">Ramazzottius varieornatus</name>
    <name type="common">Water bear</name>
    <name type="synonym">Tardigrade</name>
    <dbReference type="NCBI Taxonomy" id="947166"/>
    <lineage>
        <taxon>Eukaryota</taxon>
        <taxon>Metazoa</taxon>
        <taxon>Ecdysozoa</taxon>
        <taxon>Tardigrada</taxon>
        <taxon>Eutardigrada</taxon>
        <taxon>Parachela</taxon>
        <taxon>Hypsibioidea</taxon>
        <taxon>Ramazzottiidae</taxon>
        <taxon>Ramazzottius</taxon>
    </lineage>
</organism>
<evidence type="ECO:0008006" key="4">
    <source>
        <dbReference type="Google" id="ProtNLM"/>
    </source>
</evidence>
<keyword evidence="3" id="KW-1185">Reference proteome</keyword>
<sequence length="243" mass="27016">MYLSAESLTILMVHLIAHWGKLCSAFGDVNIVVIAIGDNPIYGFYAQIPMYDVTMERLQKKYPVALSNATMHVIHEPGQIICPDAAAMMYNVAGKLHSLMHNLTGLTVIISPGCSLEVIALGDFARDQALTDKRRFPTVIAYGPPDHPSLALAGKRLLDKFAWTTVTFLCDQLTQYPALAGFYQTACRNFRQMLDSDNAGNKYILYTLSFDSNNTRRTLSDLLQKSKSRCRSKTDLFLIAARG</sequence>
<dbReference type="Proteomes" id="UP000186922">
    <property type="component" value="Unassembled WGS sequence"/>
</dbReference>